<dbReference type="EC" id="2.7.7.65" evidence="2"/>
<evidence type="ECO:0000313" key="7">
    <source>
        <dbReference type="Proteomes" id="UP000182692"/>
    </source>
</evidence>
<comment type="catalytic activity">
    <reaction evidence="3">
        <text>2 GTP = 3',3'-c-di-GMP + 2 diphosphate</text>
        <dbReference type="Rhea" id="RHEA:24898"/>
        <dbReference type="ChEBI" id="CHEBI:33019"/>
        <dbReference type="ChEBI" id="CHEBI:37565"/>
        <dbReference type="ChEBI" id="CHEBI:58805"/>
        <dbReference type="EC" id="2.7.7.65"/>
    </reaction>
</comment>
<feature type="domain" description="GGDEF" evidence="5">
    <location>
        <begin position="484"/>
        <end position="616"/>
    </location>
</feature>
<feature type="transmembrane region" description="Helical" evidence="4">
    <location>
        <begin position="352"/>
        <end position="373"/>
    </location>
</feature>
<keyword evidence="4" id="KW-0812">Transmembrane</keyword>
<organism evidence="6 7">
    <name type="scientific">Enterovibrio norvegicus DSM 15893</name>
    <dbReference type="NCBI Taxonomy" id="1121869"/>
    <lineage>
        <taxon>Bacteria</taxon>
        <taxon>Pseudomonadati</taxon>
        <taxon>Pseudomonadota</taxon>
        <taxon>Gammaproteobacteria</taxon>
        <taxon>Vibrionales</taxon>
        <taxon>Vibrionaceae</taxon>
        <taxon>Enterovibrio</taxon>
    </lineage>
</organism>
<dbReference type="Pfam" id="PF00990">
    <property type="entry name" value="GGDEF"/>
    <property type="match status" value="1"/>
</dbReference>
<dbReference type="InterPro" id="IPR043128">
    <property type="entry name" value="Rev_trsase/Diguanyl_cyclase"/>
</dbReference>
<dbReference type="Pfam" id="PF07695">
    <property type="entry name" value="7TMR-DISM_7TM"/>
    <property type="match status" value="1"/>
</dbReference>
<name>A0A1I5T349_9GAMM</name>
<evidence type="ECO:0000313" key="6">
    <source>
        <dbReference type="EMBL" id="SFP77482.1"/>
    </source>
</evidence>
<dbReference type="PANTHER" id="PTHR45138">
    <property type="entry name" value="REGULATORY COMPONENTS OF SENSORY TRANSDUCTION SYSTEM"/>
    <property type="match status" value="1"/>
</dbReference>
<dbReference type="PROSITE" id="PS50887">
    <property type="entry name" value="GGDEF"/>
    <property type="match status" value="1"/>
</dbReference>
<comment type="cofactor">
    <cofactor evidence="1">
        <name>Mg(2+)</name>
        <dbReference type="ChEBI" id="CHEBI:18420"/>
    </cofactor>
</comment>
<proteinExistence type="predicted"/>
<feature type="transmembrane region" description="Helical" evidence="4">
    <location>
        <begin position="324"/>
        <end position="345"/>
    </location>
</feature>
<dbReference type="InterPro" id="IPR011622">
    <property type="entry name" value="7TMR_DISM_rcpt_extracell_dom2"/>
</dbReference>
<dbReference type="SMART" id="SM00267">
    <property type="entry name" value="GGDEF"/>
    <property type="match status" value="1"/>
</dbReference>
<evidence type="ECO:0000256" key="1">
    <source>
        <dbReference type="ARBA" id="ARBA00001946"/>
    </source>
</evidence>
<dbReference type="SUPFAM" id="SSF55073">
    <property type="entry name" value="Nucleotide cyclase"/>
    <property type="match status" value="1"/>
</dbReference>
<evidence type="ECO:0000256" key="4">
    <source>
        <dbReference type="SAM" id="Phobius"/>
    </source>
</evidence>
<dbReference type="OrthoDB" id="9812260at2"/>
<dbReference type="RefSeq" id="WP_074927586.1">
    <property type="nucleotide sequence ID" value="NZ_FOWR01000024.1"/>
</dbReference>
<protein>
    <recommendedName>
        <fullName evidence="2">diguanylate cyclase</fullName>
        <ecNumber evidence="2">2.7.7.65</ecNumber>
    </recommendedName>
</protein>
<dbReference type="Proteomes" id="UP000182692">
    <property type="component" value="Unassembled WGS sequence"/>
</dbReference>
<dbReference type="FunFam" id="3.30.70.270:FF:000001">
    <property type="entry name" value="Diguanylate cyclase domain protein"/>
    <property type="match status" value="1"/>
</dbReference>
<keyword evidence="4" id="KW-0472">Membrane</keyword>
<dbReference type="CDD" id="cd01949">
    <property type="entry name" value="GGDEF"/>
    <property type="match status" value="1"/>
</dbReference>
<feature type="transmembrane region" description="Helical" evidence="4">
    <location>
        <begin position="205"/>
        <end position="227"/>
    </location>
</feature>
<dbReference type="Pfam" id="PF07696">
    <property type="entry name" value="7TMR-DISMED2"/>
    <property type="match status" value="1"/>
</dbReference>
<sequence length="625" mass="71238">MWRRRIRNLLSPFFIFLFIAFGGAGVVYADTAIDLSLWESGASTVDRYHYVEDPSHQLTIDDAVSLQRWQHPEKGVVNRGFSTVPSWITFQLFNPEPFQKTVIVEYVDASVETIDLYTRVQGEMGEKGEKRENGTFTHQHFAYNQPNDTRPVSFYRPAFSVAIPPDSTVDVYYRLFQGSDFPMHRFDSMRIWDENTFYRSSHIELSLLMILLCVETAMGIATLLAFFATKDRLFLYYAAFAFSAASLFASFSGVWSYFIAPNHYELWMVVLQINLCQIIALLFVRQFLNVSEHFPRIDKLLLAVVAIDVVGVILNLLGEPYLSRVIIDFTAIGAFLLAPLGIYAHKKKVPHALLFTGSWVFFVIGMALASLRLRGYIADTPLSEWLIYFGGLVEVLLLTSVMILRFKHMQQEKQRIEAEHCQHLENAAHVLEERVKEQTKQLYEAKALAEKEARTDLLTGLPNRRSFFEGAQHFIERAKRNTAPNVYLLMIDVDHFKKVNDTFSHACGDSVLREVGKTLSLSLRKTDLLSRLGGEEFAVIMENVSEDAAKAMTERLLLAVENTDVLFENQFVNVTISVGMATWTSTQNLDQLLQEADHALYQAKREGRNRVAYASVDALQHTEAL</sequence>
<dbReference type="GO" id="GO:0005886">
    <property type="term" value="C:plasma membrane"/>
    <property type="evidence" value="ECO:0007669"/>
    <property type="project" value="TreeGrafter"/>
</dbReference>
<feature type="transmembrane region" description="Helical" evidence="4">
    <location>
        <begin position="266"/>
        <end position="288"/>
    </location>
</feature>
<keyword evidence="4" id="KW-1133">Transmembrane helix</keyword>
<dbReference type="GeneID" id="35870343"/>
<dbReference type="InterPro" id="IPR029787">
    <property type="entry name" value="Nucleotide_cyclase"/>
</dbReference>
<dbReference type="Gene3D" id="3.30.70.270">
    <property type="match status" value="1"/>
</dbReference>
<dbReference type="NCBIfam" id="TIGR00254">
    <property type="entry name" value="GGDEF"/>
    <property type="match status" value="1"/>
</dbReference>
<accession>A0A1I5T349</accession>
<dbReference type="AlphaFoldDB" id="A0A1I5T349"/>
<evidence type="ECO:0000256" key="2">
    <source>
        <dbReference type="ARBA" id="ARBA00012528"/>
    </source>
</evidence>
<dbReference type="GO" id="GO:0043709">
    <property type="term" value="P:cell adhesion involved in single-species biofilm formation"/>
    <property type="evidence" value="ECO:0007669"/>
    <property type="project" value="TreeGrafter"/>
</dbReference>
<dbReference type="InterPro" id="IPR011623">
    <property type="entry name" value="7TMR_DISM_rcpt_extracell_dom1"/>
</dbReference>
<dbReference type="InterPro" id="IPR000160">
    <property type="entry name" value="GGDEF_dom"/>
</dbReference>
<feature type="transmembrane region" description="Helical" evidence="4">
    <location>
        <begin position="300"/>
        <end position="318"/>
    </location>
</feature>
<evidence type="ECO:0000256" key="3">
    <source>
        <dbReference type="ARBA" id="ARBA00034247"/>
    </source>
</evidence>
<dbReference type="STRING" id="1121869.SAMN03084138_03073"/>
<dbReference type="InterPro" id="IPR050469">
    <property type="entry name" value="Diguanylate_Cyclase"/>
</dbReference>
<dbReference type="Gene3D" id="2.60.40.2380">
    <property type="match status" value="1"/>
</dbReference>
<feature type="transmembrane region" description="Helical" evidence="4">
    <location>
        <begin position="385"/>
        <end position="406"/>
    </location>
</feature>
<gene>
    <name evidence="6" type="ORF">SAMN03084138_03073</name>
</gene>
<feature type="transmembrane region" description="Helical" evidence="4">
    <location>
        <begin position="234"/>
        <end position="260"/>
    </location>
</feature>
<dbReference type="EMBL" id="FOWR01000024">
    <property type="protein sequence ID" value="SFP77482.1"/>
    <property type="molecule type" value="Genomic_DNA"/>
</dbReference>
<dbReference type="PANTHER" id="PTHR45138:SF9">
    <property type="entry name" value="DIGUANYLATE CYCLASE DGCM-RELATED"/>
    <property type="match status" value="1"/>
</dbReference>
<dbReference type="GO" id="GO:1902201">
    <property type="term" value="P:negative regulation of bacterial-type flagellum-dependent cell motility"/>
    <property type="evidence" value="ECO:0007669"/>
    <property type="project" value="TreeGrafter"/>
</dbReference>
<reference evidence="6 7" key="1">
    <citation type="submission" date="2016-10" db="EMBL/GenBank/DDBJ databases">
        <authorList>
            <person name="de Groot N.N."/>
        </authorList>
    </citation>
    <scope>NUCLEOTIDE SEQUENCE [LARGE SCALE GENOMIC DNA]</scope>
    <source>
        <strain evidence="6 7">DSM 15893</strain>
    </source>
</reference>
<dbReference type="GO" id="GO:0052621">
    <property type="term" value="F:diguanylate cyclase activity"/>
    <property type="evidence" value="ECO:0007669"/>
    <property type="project" value="UniProtKB-EC"/>
</dbReference>
<evidence type="ECO:0000259" key="5">
    <source>
        <dbReference type="PROSITE" id="PS50887"/>
    </source>
</evidence>